<gene>
    <name evidence="5" type="ORF">SAMN04488006_1627</name>
</gene>
<keyword evidence="1" id="KW-1134">Transmembrane beta strand</keyword>
<evidence type="ECO:0000313" key="6">
    <source>
        <dbReference type="Proteomes" id="UP000199312"/>
    </source>
</evidence>
<comment type="subcellular location">
    <subcellularLocation>
        <location evidence="1">Cell outer membrane</location>
        <topology evidence="1">Multi-pass membrane protein</topology>
    </subcellularLocation>
</comment>
<keyword evidence="6" id="KW-1185">Reference proteome</keyword>
<comment type="similarity">
    <text evidence="1 2">Belongs to the TonB-dependent receptor family.</text>
</comment>
<feature type="domain" description="TonB-dependent receptor-like beta-barrel" evidence="3">
    <location>
        <begin position="498"/>
        <end position="1020"/>
    </location>
</feature>
<dbReference type="Pfam" id="PF07715">
    <property type="entry name" value="Plug"/>
    <property type="match status" value="1"/>
</dbReference>
<sequence>MYVFCIGIILRKSLKSGYLYKNLINHLYMKSLLLSIFLSFVGLCTYSQNYEVKGNVVDTNGSPLPGVTIVVKNTTKGASTDFDGNFTISNIEKGETLVFSYIGFTTKEVLVVNGNPMKVTLSEDTQSLDEVVVVGYGTQKKSVVTGAISSVKAEDLEGLPVERVEQALQGRVSGVVIAADAGQPGSSSTVRVRGITTFGNNNPLWVIDGVVVDSGGIGYLNQSDIQSIEVLKDAASLAIYGARSAAGVILITTKKGKQGKVNVSYNTFIGVSQASKKLSLLNAAEYGAIMNEKSVADGGPIVFSNIAALGQGTDWQDVIFNDSAMRTSHEINLNGGNDVSTFYASFGLSDQEGIVMSEVSQFNKKNIRLNSTHKISDYIKVGQTLGYAHKRSMGIGTNSEFGGPLSSAINLDPITPLVITDPVVANGAPYSTNPVFRDKNGNPYGISTWVGQEMTNPLADIQRSIGNYGWSDDVVGNVYIDVTPIENLVFKSSLSGKVSYWGDEGFTPEYYLQATSVNSQNRLSRSRSKGFGWNLENTVSYSKVFGLHDFSVLLGQGVYVDGISSGVGITYFDLPVTSRDQASFNFPVTDDQKVGYSWTGTEHKVISLFSRLNYNYDEKYLFTGIVRRDGSSRFGTNNKFGIFPSFSAGWVATKEAFWPENNVVTKLKIRGGYGITGNDAIGDFGYLALVGGGRNYTFGDPGVIYTGYSPNAPDNPDLKWEETAQTNIGFEARLFENIDVNFDYFIKETNGILRPVEIPGYVGASGSPLGNVADMKNTGLEFEVGYRKSFGDFNFKANGNVSYIKNEVTYLGDGKEFIGGGAGFQSMGEVTRIQIGESINTFYGYQTNGVFQNINEVNSYVNDAGTPIQPNAVPGDFKWKDNNGDGEISDEDKAFLGTPLPKYTFGLTLNLDYKGFDFMVFTQGVAGNKIFQGLRRLDVANANHQTSALGRWTGEGSTNSYPRLTNNDPNGNFGKFSDFYLEDGDFLRFKTVQLGYSLPNNIVEKIGASKLRIYVTGENLLTITNYTGYDPEIGGSVMGIDKGYYPQAQSFMMGVNVQF</sequence>
<keyword evidence="1" id="KW-0998">Cell outer membrane</keyword>
<protein>
    <submittedName>
        <fullName evidence="5">TonB-linked outer membrane protein, SusC/RagA family</fullName>
    </submittedName>
</protein>
<dbReference type="Gene3D" id="2.60.40.1120">
    <property type="entry name" value="Carboxypeptidase-like, regulatory domain"/>
    <property type="match status" value="1"/>
</dbReference>
<reference evidence="6" key="1">
    <citation type="submission" date="2016-10" db="EMBL/GenBank/DDBJ databases">
        <authorList>
            <person name="Varghese N."/>
            <person name="Submissions S."/>
        </authorList>
    </citation>
    <scope>NUCLEOTIDE SEQUENCE [LARGE SCALE GENOMIC DNA]</scope>
    <source>
        <strain evidence="6">DSM 24450</strain>
    </source>
</reference>
<organism evidence="5 6">
    <name type="scientific">Lutibacter maritimus</name>
    <dbReference type="NCBI Taxonomy" id="593133"/>
    <lineage>
        <taxon>Bacteria</taxon>
        <taxon>Pseudomonadati</taxon>
        <taxon>Bacteroidota</taxon>
        <taxon>Flavobacteriia</taxon>
        <taxon>Flavobacteriales</taxon>
        <taxon>Flavobacteriaceae</taxon>
        <taxon>Lutibacter</taxon>
    </lineage>
</organism>
<dbReference type="Gene3D" id="2.170.130.10">
    <property type="entry name" value="TonB-dependent receptor, plug domain"/>
    <property type="match status" value="1"/>
</dbReference>
<dbReference type="AlphaFoldDB" id="A0A1I6Q8S5"/>
<evidence type="ECO:0000259" key="4">
    <source>
        <dbReference type="Pfam" id="PF07715"/>
    </source>
</evidence>
<dbReference type="STRING" id="593133.SAMN04488006_1627"/>
<dbReference type="SUPFAM" id="SSF56935">
    <property type="entry name" value="Porins"/>
    <property type="match status" value="1"/>
</dbReference>
<dbReference type="InterPro" id="IPR037066">
    <property type="entry name" value="Plug_dom_sf"/>
</dbReference>
<dbReference type="PROSITE" id="PS52016">
    <property type="entry name" value="TONB_DEPENDENT_REC_3"/>
    <property type="match status" value="1"/>
</dbReference>
<dbReference type="InterPro" id="IPR012910">
    <property type="entry name" value="Plug_dom"/>
</dbReference>
<dbReference type="SUPFAM" id="SSF49464">
    <property type="entry name" value="Carboxypeptidase regulatory domain-like"/>
    <property type="match status" value="1"/>
</dbReference>
<accession>A0A1I6Q8S5</accession>
<name>A0A1I6Q8S5_9FLAO</name>
<proteinExistence type="inferred from homology"/>
<feature type="domain" description="TonB-dependent receptor plug" evidence="4">
    <location>
        <begin position="142"/>
        <end position="248"/>
    </location>
</feature>
<keyword evidence="1" id="KW-0813">Transport</keyword>
<dbReference type="NCBIfam" id="TIGR04056">
    <property type="entry name" value="OMP_RagA_SusC"/>
    <property type="match status" value="1"/>
</dbReference>
<evidence type="ECO:0000256" key="1">
    <source>
        <dbReference type="PROSITE-ProRule" id="PRU01360"/>
    </source>
</evidence>
<evidence type="ECO:0000256" key="2">
    <source>
        <dbReference type="RuleBase" id="RU003357"/>
    </source>
</evidence>
<dbReference type="Pfam" id="PF13715">
    <property type="entry name" value="CarbopepD_reg_2"/>
    <property type="match status" value="1"/>
</dbReference>
<dbReference type="InterPro" id="IPR000531">
    <property type="entry name" value="Beta-barrel_TonB"/>
</dbReference>
<dbReference type="NCBIfam" id="TIGR04057">
    <property type="entry name" value="SusC_RagA_signa"/>
    <property type="match status" value="1"/>
</dbReference>
<dbReference type="GO" id="GO:0009279">
    <property type="term" value="C:cell outer membrane"/>
    <property type="evidence" value="ECO:0007669"/>
    <property type="project" value="UniProtKB-SubCell"/>
</dbReference>
<keyword evidence="1" id="KW-0812">Transmembrane</keyword>
<dbReference type="Proteomes" id="UP000199312">
    <property type="component" value="Unassembled WGS sequence"/>
</dbReference>
<evidence type="ECO:0000313" key="5">
    <source>
        <dbReference type="EMBL" id="SFS48846.1"/>
    </source>
</evidence>
<dbReference type="Pfam" id="PF00593">
    <property type="entry name" value="TonB_dep_Rec_b-barrel"/>
    <property type="match status" value="1"/>
</dbReference>
<dbReference type="FunFam" id="2.60.40.1120:FF:000003">
    <property type="entry name" value="Outer membrane protein Omp121"/>
    <property type="match status" value="1"/>
</dbReference>
<keyword evidence="2" id="KW-0798">TonB box</keyword>
<dbReference type="InterPro" id="IPR023996">
    <property type="entry name" value="TonB-dep_OMP_SusC/RagA"/>
</dbReference>
<dbReference type="InterPro" id="IPR039426">
    <property type="entry name" value="TonB-dep_rcpt-like"/>
</dbReference>
<keyword evidence="1 2" id="KW-0472">Membrane</keyword>
<evidence type="ECO:0000259" key="3">
    <source>
        <dbReference type="Pfam" id="PF00593"/>
    </source>
</evidence>
<dbReference type="InterPro" id="IPR023997">
    <property type="entry name" value="TonB-dep_OMP_SusC/RagA_CS"/>
</dbReference>
<dbReference type="EMBL" id="FOZP01000003">
    <property type="protein sequence ID" value="SFS48846.1"/>
    <property type="molecule type" value="Genomic_DNA"/>
</dbReference>
<dbReference type="InterPro" id="IPR008969">
    <property type="entry name" value="CarboxyPept-like_regulatory"/>
</dbReference>